<proteinExistence type="predicted"/>
<dbReference type="AlphaFoldDB" id="A0A7G7G2H9"/>
<reference evidence="1 2" key="1">
    <citation type="journal article" date="2018" name="Int. J. Syst. Evol. Microbiol.">
        <title>Adhaeribacter swui sp. nov., isolated from wet mud.</title>
        <authorList>
            <person name="Kim D.U."/>
            <person name="Kim K.W."/>
            <person name="Kang M.S."/>
            <person name="Kim J.Y."/>
            <person name="Jang J.H."/>
            <person name="Kim M.K."/>
        </authorList>
    </citation>
    <scope>NUCLEOTIDE SEQUENCE [LARGE SCALE GENOMIC DNA]</scope>
    <source>
        <strain evidence="1 2">KCTC 52873</strain>
        <plasmid evidence="1">unnamed2</plasmid>
    </source>
</reference>
<protein>
    <submittedName>
        <fullName evidence="1">Uncharacterized protein</fullName>
    </submittedName>
</protein>
<name>A0A7G7G2H9_9BACT</name>
<keyword evidence="1" id="KW-0614">Plasmid</keyword>
<geneLocation type="plasmid" evidence="1 2">
    <name>unnamed2</name>
</geneLocation>
<accession>A0A7G7G2H9</accession>
<evidence type="ECO:0000313" key="1">
    <source>
        <dbReference type="EMBL" id="QNF31363.1"/>
    </source>
</evidence>
<dbReference type="Proteomes" id="UP000515237">
    <property type="component" value="Plasmid unnamed2"/>
</dbReference>
<sequence>MSNKHVLRSVAMAAQIWIDQQVKYWYPVLSEEEYKREEKCRQERAIKKANVT</sequence>
<dbReference type="KEGG" id="aswu:HUW51_00985"/>
<evidence type="ECO:0000313" key="2">
    <source>
        <dbReference type="Proteomes" id="UP000515237"/>
    </source>
</evidence>
<gene>
    <name evidence="1" type="ORF">HUW51_00985</name>
</gene>
<organism evidence="1 2">
    <name type="scientific">Adhaeribacter swui</name>
    <dbReference type="NCBI Taxonomy" id="2086471"/>
    <lineage>
        <taxon>Bacteria</taxon>
        <taxon>Pseudomonadati</taxon>
        <taxon>Bacteroidota</taxon>
        <taxon>Cytophagia</taxon>
        <taxon>Cytophagales</taxon>
        <taxon>Hymenobacteraceae</taxon>
        <taxon>Adhaeribacter</taxon>
    </lineage>
</organism>
<dbReference type="RefSeq" id="WP_185269929.1">
    <property type="nucleotide sequence ID" value="NZ_CP055155.1"/>
</dbReference>
<dbReference type="EMBL" id="CP055155">
    <property type="protein sequence ID" value="QNF31363.1"/>
    <property type="molecule type" value="Genomic_DNA"/>
</dbReference>
<keyword evidence="2" id="KW-1185">Reference proteome</keyword>